<name>A0A1H3INA1_9RHOB</name>
<feature type="domain" description="Multidrug resistance protein MdtA-like C-terminal permuted SH3" evidence="1">
    <location>
        <begin position="375"/>
        <end position="416"/>
    </location>
</feature>
<organism evidence="2 3">
    <name type="scientific">Lentibacter algarum</name>
    <dbReference type="NCBI Taxonomy" id="576131"/>
    <lineage>
        <taxon>Bacteria</taxon>
        <taxon>Pseudomonadati</taxon>
        <taxon>Pseudomonadota</taxon>
        <taxon>Alphaproteobacteria</taxon>
        <taxon>Rhodobacterales</taxon>
        <taxon>Roseobacteraceae</taxon>
        <taxon>Lentibacter</taxon>
    </lineage>
</organism>
<protein>
    <recommendedName>
        <fullName evidence="1">Multidrug resistance protein MdtA-like C-terminal permuted SH3 domain-containing protein</fullName>
    </recommendedName>
</protein>
<dbReference type="Pfam" id="PF25967">
    <property type="entry name" value="RND-MFP_C"/>
    <property type="match status" value="1"/>
</dbReference>
<dbReference type="STRING" id="576131.SAMN05444486_1011175"/>
<dbReference type="GO" id="GO:1990281">
    <property type="term" value="C:efflux pump complex"/>
    <property type="evidence" value="ECO:0007669"/>
    <property type="project" value="TreeGrafter"/>
</dbReference>
<dbReference type="InterPro" id="IPR058627">
    <property type="entry name" value="MdtA-like_C"/>
</dbReference>
<evidence type="ECO:0000313" key="3">
    <source>
        <dbReference type="Proteomes" id="UP000199026"/>
    </source>
</evidence>
<dbReference type="OrthoDB" id="7811737at2"/>
<evidence type="ECO:0000313" key="2">
    <source>
        <dbReference type="EMBL" id="SDY29162.1"/>
    </source>
</evidence>
<dbReference type="PANTHER" id="PTHR30469">
    <property type="entry name" value="MULTIDRUG RESISTANCE PROTEIN MDTA"/>
    <property type="match status" value="1"/>
</dbReference>
<sequence>MRLAPILALPPIALGIAAAVWMIASAPGPAQIDGQALALPVRVMTALAQDIRPKATAWGNLRAADTWVAVAEVQGEVIWRHPGLEPGRLIPEGTEVLRIDPADYELALAQSQADLAALAAENAQLIAEAANTGRILDLERARLALAEADLTRTRTLAQQGTVPQLRADEAERATLLARRTVAELENAMALIPSREARIAAQTARTQAAIDRARRSLDRTVLTAPFDLRVTNVAAERFQTVAPGQVVIRGDGIAAAEVVAHLPIDSFRRLVGEAPEGISLADMMRDLPVAQIEVTLSPLSDSTQVWTARVVRIEGALDARARTVPVVVRVDDPYEGADPPRRLPLVPNMQVQLSFSGASISGLIAIPEAALHGGMVHIASADDRLELRPVTAGFARDGSIVITEGLVSGDRVVIDDIAPAIPGMALTPVEAAK</sequence>
<dbReference type="Gene3D" id="2.40.30.170">
    <property type="match status" value="1"/>
</dbReference>
<dbReference type="Gene3D" id="1.10.287.470">
    <property type="entry name" value="Helix hairpin bin"/>
    <property type="match status" value="1"/>
</dbReference>
<keyword evidence="3" id="KW-1185">Reference proteome</keyword>
<dbReference type="GO" id="GO:0015562">
    <property type="term" value="F:efflux transmembrane transporter activity"/>
    <property type="evidence" value="ECO:0007669"/>
    <property type="project" value="TreeGrafter"/>
</dbReference>
<dbReference type="PANTHER" id="PTHR30469:SF12">
    <property type="entry name" value="MULTIDRUG RESISTANCE PROTEIN MDTA"/>
    <property type="match status" value="1"/>
</dbReference>
<dbReference type="RefSeq" id="WP_089888572.1">
    <property type="nucleotide sequence ID" value="NZ_FNPR01000001.1"/>
</dbReference>
<dbReference type="GeneID" id="78123956"/>
<dbReference type="Gene3D" id="2.40.420.20">
    <property type="match status" value="1"/>
</dbReference>
<dbReference type="Proteomes" id="UP000199026">
    <property type="component" value="Unassembled WGS sequence"/>
</dbReference>
<dbReference type="AlphaFoldDB" id="A0A1H3INA1"/>
<reference evidence="2 3" key="1">
    <citation type="submission" date="2016-10" db="EMBL/GenBank/DDBJ databases">
        <authorList>
            <person name="de Groot N.N."/>
        </authorList>
    </citation>
    <scope>NUCLEOTIDE SEQUENCE [LARGE SCALE GENOMIC DNA]</scope>
    <source>
        <strain evidence="2 3">DSM 24677</strain>
    </source>
</reference>
<dbReference type="EMBL" id="FNPR01000001">
    <property type="protein sequence ID" value="SDY29162.1"/>
    <property type="molecule type" value="Genomic_DNA"/>
</dbReference>
<dbReference type="Gene3D" id="2.40.50.100">
    <property type="match status" value="1"/>
</dbReference>
<proteinExistence type="predicted"/>
<accession>A0A1H3INA1</accession>
<gene>
    <name evidence="2" type="ORF">SAMN05444486_1011175</name>
</gene>
<dbReference type="SUPFAM" id="SSF111369">
    <property type="entry name" value="HlyD-like secretion proteins"/>
    <property type="match status" value="1"/>
</dbReference>
<evidence type="ECO:0000259" key="1">
    <source>
        <dbReference type="Pfam" id="PF25967"/>
    </source>
</evidence>